<reference evidence="2" key="2">
    <citation type="submission" date="2019-10" db="EMBL/GenBank/DDBJ databases">
        <title>A de novo genome assembly of a pear dwarfing rootstock.</title>
        <authorList>
            <person name="Wang F."/>
            <person name="Wang J."/>
            <person name="Li S."/>
            <person name="Zhang Y."/>
            <person name="Fang M."/>
            <person name="Ma L."/>
            <person name="Zhao Y."/>
            <person name="Jiang S."/>
        </authorList>
    </citation>
    <scope>NUCLEOTIDE SEQUENCE [LARGE SCALE GENOMIC DNA]</scope>
</reference>
<reference evidence="1 2" key="3">
    <citation type="submission" date="2019-11" db="EMBL/GenBank/DDBJ databases">
        <title>A de novo genome assembly of a pear dwarfing rootstock.</title>
        <authorList>
            <person name="Wang F."/>
            <person name="Wang J."/>
            <person name="Li S."/>
            <person name="Zhang Y."/>
            <person name="Fang M."/>
            <person name="Ma L."/>
            <person name="Zhao Y."/>
            <person name="Jiang S."/>
        </authorList>
    </citation>
    <scope>NUCLEOTIDE SEQUENCE [LARGE SCALE GENOMIC DNA]</scope>
    <source>
        <strain evidence="1">S2</strain>
        <tissue evidence="1">Leaf</tissue>
    </source>
</reference>
<dbReference type="EMBL" id="SMOL01000231">
    <property type="protein sequence ID" value="KAB2622805.1"/>
    <property type="molecule type" value="Genomic_DNA"/>
</dbReference>
<evidence type="ECO:0000313" key="1">
    <source>
        <dbReference type="EMBL" id="KAB2622805.1"/>
    </source>
</evidence>
<name>A0A5N5H4E7_9ROSA</name>
<gene>
    <name evidence="1" type="ORF">D8674_024987</name>
</gene>
<comment type="caution">
    <text evidence="1">The sequence shown here is derived from an EMBL/GenBank/DDBJ whole genome shotgun (WGS) entry which is preliminary data.</text>
</comment>
<proteinExistence type="predicted"/>
<sequence>MAVYLYRSFFPSSLKALRDVIKTRNDSLPLEREVTSLLSNNKILSLRISEMQALCNLASGEHGWKVKF</sequence>
<protein>
    <submittedName>
        <fullName evidence="1">Uncharacterized protein</fullName>
    </submittedName>
</protein>
<dbReference type="AlphaFoldDB" id="A0A5N5H4E7"/>
<organism evidence="1 2">
    <name type="scientific">Pyrus ussuriensis x Pyrus communis</name>
    <dbReference type="NCBI Taxonomy" id="2448454"/>
    <lineage>
        <taxon>Eukaryota</taxon>
        <taxon>Viridiplantae</taxon>
        <taxon>Streptophyta</taxon>
        <taxon>Embryophyta</taxon>
        <taxon>Tracheophyta</taxon>
        <taxon>Spermatophyta</taxon>
        <taxon>Magnoliopsida</taxon>
        <taxon>eudicotyledons</taxon>
        <taxon>Gunneridae</taxon>
        <taxon>Pentapetalae</taxon>
        <taxon>rosids</taxon>
        <taxon>fabids</taxon>
        <taxon>Rosales</taxon>
        <taxon>Rosaceae</taxon>
        <taxon>Amygdaloideae</taxon>
        <taxon>Maleae</taxon>
        <taxon>Pyrus</taxon>
    </lineage>
</organism>
<keyword evidence="2" id="KW-1185">Reference proteome</keyword>
<accession>A0A5N5H4E7</accession>
<evidence type="ECO:0000313" key="2">
    <source>
        <dbReference type="Proteomes" id="UP000327157"/>
    </source>
</evidence>
<reference evidence="1 2" key="1">
    <citation type="submission" date="2019-09" db="EMBL/GenBank/DDBJ databases">
        <authorList>
            <person name="Ou C."/>
        </authorList>
    </citation>
    <scope>NUCLEOTIDE SEQUENCE [LARGE SCALE GENOMIC DNA]</scope>
    <source>
        <strain evidence="1">S2</strain>
        <tissue evidence="1">Leaf</tissue>
    </source>
</reference>
<dbReference type="Proteomes" id="UP000327157">
    <property type="component" value="Chromosome 4"/>
</dbReference>